<protein>
    <recommendedName>
        <fullName evidence="3">Lipoprotein</fullName>
    </recommendedName>
</protein>
<keyword evidence="2" id="KW-1185">Reference proteome</keyword>
<dbReference type="AlphaFoldDB" id="A0A918TV28"/>
<name>A0A918TV28_9RHOB</name>
<reference evidence="1" key="2">
    <citation type="submission" date="2020-09" db="EMBL/GenBank/DDBJ databases">
        <authorList>
            <person name="Sun Q."/>
            <person name="Kim S."/>
        </authorList>
    </citation>
    <scope>NUCLEOTIDE SEQUENCE</scope>
    <source>
        <strain evidence="1">KCTC 23310</strain>
    </source>
</reference>
<sequence>MITPRLLPLVALAFLAACGTPQEQCVARNTRDLRTVDKLIAEVQGNLARGYALRETTVTRPSWESCLRQTTNKKGKPVVVETLCLEDETTTVTKPEAIDPGAERRKLAGLQEQRQKLAGQAEAMVKACRAQYPE</sequence>
<dbReference type="RefSeq" id="WP_189412614.1">
    <property type="nucleotide sequence ID" value="NZ_BMYJ01000010.1"/>
</dbReference>
<dbReference type="Proteomes" id="UP000638981">
    <property type="component" value="Unassembled WGS sequence"/>
</dbReference>
<reference evidence="1" key="1">
    <citation type="journal article" date="2014" name="Int. J. Syst. Evol. Microbiol.">
        <title>Complete genome sequence of Corynebacterium casei LMG S-19264T (=DSM 44701T), isolated from a smear-ripened cheese.</title>
        <authorList>
            <consortium name="US DOE Joint Genome Institute (JGI-PGF)"/>
            <person name="Walter F."/>
            <person name="Albersmeier A."/>
            <person name="Kalinowski J."/>
            <person name="Ruckert C."/>
        </authorList>
    </citation>
    <scope>NUCLEOTIDE SEQUENCE</scope>
    <source>
        <strain evidence="1">KCTC 23310</strain>
    </source>
</reference>
<evidence type="ECO:0008006" key="3">
    <source>
        <dbReference type="Google" id="ProtNLM"/>
    </source>
</evidence>
<gene>
    <name evidence="1" type="ORF">GCM10007315_30300</name>
</gene>
<organism evidence="1 2">
    <name type="scientific">Neogemmobacter tilapiae</name>
    <dbReference type="NCBI Taxonomy" id="875041"/>
    <lineage>
        <taxon>Bacteria</taxon>
        <taxon>Pseudomonadati</taxon>
        <taxon>Pseudomonadota</taxon>
        <taxon>Alphaproteobacteria</taxon>
        <taxon>Rhodobacterales</taxon>
        <taxon>Paracoccaceae</taxon>
        <taxon>Neogemmobacter</taxon>
    </lineage>
</organism>
<evidence type="ECO:0000313" key="1">
    <source>
        <dbReference type="EMBL" id="GHC63840.1"/>
    </source>
</evidence>
<dbReference type="EMBL" id="BMYJ01000010">
    <property type="protein sequence ID" value="GHC63840.1"/>
    <property type="molecule type" value="Genomic_DNA"/>
</dbReference>
<proteinExistence type="predicted"/>
<evidence type="ECO:0000313" key="2">
    <source>
        <dbReference type="Proteomes" id="UP000638981"/>
    </source>
</evidence>
<dbReference type="PROSITE" id="PS51257">
    <property type="entry name" value="PROKAR_LIPOPROTEIN"/>
    <property type="match status" value="1"/>
</dbReference>
<comment type="caution">
    <text evidence="1">The sequence shown here is derived from an EMBL/GenBank/DDBJ whole genome shotgun (WGS) entry which is preliminary data.</text>
</comment>
<accession>A0A918TV28</accession>